<proteinExistence type="predicted"/>
<dbReference type="InterPro" id="IPR027417">
    <property type="entry name" value="P-loop_NTPase"/>
</dbReference>
<feature type="region of interest" description="Disordered" evidence="3">
    <location>
        <begin position="1263"/>
        <end position="1294"/>
    </location>
</feature>
<evidence type="ECO:0000313" key="6">
    <source>
        <dbReference type="Proteomes" id="UP001642540"/>
    </source>
</evidence>
<evidence type="ECO:0000259" key="4">
    <source>
        <dbReference type="PROSITE" id="PS50209"/>
    </source>
</evidence>
<dbReference type="SMART" id="SM00248">
    <property type="entry name" value="ANK"/>
    <property type="match status" value="5"/>
</dbReference>
<dbReference type="EMBL" id="CAXLJM020000166">
    <property type="protein sequence ID" value="CAL8147979.1"/>
    <property type="molecule type" value="Genomic_DNA"/>
</dbReference>
<dbReference type="InterPro" id="IPR011029">
    <property type="entry name" value="DEATH-like_dom_sf"/>
</dbReference>
<dbReference type="InterPro" id="IPR001315">
    <property type="entry name" value="CARD"/>
</dbReference>
<dbReference type="InterPro" id="IPR002110">
    <property type="entry name" value="Ankyrin_rpt"/>
</dbReference>
<dbReference type="InterPro" id="IPR051637">
    <property type="entry name" value="Ank_repeat_dom-contain_49"/>
</dbReference>
<dbReference type="SUPFAM" id="SSF48403">
    <property type="entry name" value="Ankyrin repeat"/>
    <property type="match status" value="1"/>
</dbReference>
<protein>
    <recommendedName>
        <fullName evidence="4">CARD domain-containing protein</fullName>
    </recommendedName>
</protein>
<dbReference type="InterPro" id="IPR036770">
    <property type="entry name" value="Ankyrin_rpt-contain_sf"/>
</dbReference>
<dbReference type="PROSITE" id="PS50209">
    <property type="entry name" value="CARD"/>
    <property type="match status" value="1"/>
</dbReference>
<dbReference type="Pfam" id="PF12796">
    <property type="entry name" value="Ank_2"/>
    <property type="match status" value="1"/>
</dbReference>
<evidence type="ECO:0000256" key="3">
    <source>
        <dbReference type="SAM" id="MobiDB-lite"/>
    </source>
</evidence>
<dbReference type="Gene3D" id="1.10.533.10">
    <property type="entry name" value="Death Domain, Fas"/>
    <property type="match status" value="1"/>
</dbReference>
<keyword evidence="1" id="KW-0677">Repeat</keyword>
<dbReference type="Gene3D" id="3.40.50.300">
    <property type="entry name" value="P-loop containing nucleotide triphosphate hydrolases"/>
    <property type="match status" value="1"/>
</dbReference>
<feature type="compositionally biased region" description="Polar residues" evidence="3">
    <location>
        <begin position="498"/>
        <end position="517"/>
    </location>
</feature>
<dbReference type="CDD" id="cd01671">
    <property type="entry name" value="CARD"/>
    <property type="match status" value="1"/>
</dbReference>
<reference evidence="5 6" key="1">
    <citation type="submission" date="2024-08" db="EMBL/GenBank/DDBJ databases">
        <authorList>
            <person name="Cucini C."/>
            <person name="Frati F."/>
        </authorList>
    </citation>
    <scope>NUCLEOTIDE SEQUENCE [LARGE SCALE GENOMIC DNA]</scope>
</reference>
<dbReference type="Proteomes" id="UP001642540">
    <property type="component" value="Unassembled WGS sequence"/>
</dbReference>
<evidence type="ECO:0000256" key="2">
    <source>
        <dbReference type="ARBA" id="ARBA00023043"/>
    </source>
</evidence>
<comment type="caution">
    <text evidence="5">The sequence shown here is derived from an EMBL/GenBank/DDBJ whole genome shotgun (WGS) entry which is preliminary data.</text>
</comment>
<name>A0ABP1SA00_9HEXA</name>
<evidence type="ECO:0000256" key="1">
    <source>
        <dbReference type="ARBA" id="ARBA00022737"/>
    </source>
</evidence>
<evidence type="ECO:0000313" key="5">
    <source>
        <dbReference type="EMBL" id="CAL8147979.1"/>
    </source>
</evidence>
<dbReference type="SUPFAM" id="SSF47986">
    <property type="entry name" value="DEATH domain"/>
    <property type="match status" value="1"/>
</dbReference>
<dbReference type="Pfam" id="PF00023">
    <property type="entry name" value="Ank"/>
    <property type="match status" value="1"/>
</dbReference>
<feature type="domain" description="CARD" evidence="4">
    <location>
        <begin position="1"/>
        <end position="90"/>
    </location>
</feature>
<dbReference type="PANTHER" id="PTHR24180">
    <property type="entry name" value="CYCLIN-DEPENDENT KINASE INHIBITOR 2C-RELATED"/>
    <property type="match status" value="1"/>
</dbReference>
<dbReference type="Gene3D" id="1.25.40.20">
    <property type="entry name" value="Ankyrin repeat-containing domain"/>
    <property type="match status" value="4"/>
</dbReference>
<gene>
    <name evidence="5" type="ORF">ODALV1_LOCUS31287</name>
</gene>
<organism evidence="5 6">
    <name type="scientific">Orchesella dallaii</name>
    <dbReference type="NCBI Taxonomy" id="48710"/>
    <lineage>
        <taxon>Eukaryota</taxon>
        <taxon>Metazoa</taxon>
        <taxon>Ecdysozoa</taxon>
        <taxon>Arthropoda</taxon>
        <taxon>Hexapoda</taxon>
        <taxon>Collembola</taxon>
        <taxon>Entomobryomorpha</taxon>
        <taxon>Entomobryoidea</taxon>
        <taxon>Orchesellidae</taxon>
        <taxon>Orchesellinae</taxon>
        <taxon>Orchesella</taxon>
    </lineage>
</organism>
<dbReference type="PANTHER" id="PTHR24180:SF45">
    <property type="entry name" value="POLY [ADP-RIBOSE] POLYMERASE TANKYRASE"/>
    <property type="match status" value="1"/>
</dbReference>
<sequence length="1495" mass="170751">MEEWQKEVITTNQNALIELTNCNISVITKLQQQLVLSEEEANDLNSIPHEYQRKFKFYNILKTRQGAYEILLRVLHSTNQSGAAQILQQHHVVKPLEQTTNTIWQKGISEVGAYLSINLVISTIDRKLTKEKIETAARQDSYQLCISESNEDDETHHVTTMKTIVGSSIDRTIRIVHVDYIKQLEDELKRKNESYKIIEDNYSWKNLTGEIQHELLERTVKFQEIEMSLQRFCENFHEYTKMSKEHLLKKLKGKLLVDLINYKEPPTISNGNVPPIPTNYVPRSLQSRSHISRKILNITKAKGKSEVENDILLFFGLELYELTGLVEKYGNGVCSRSSDYEIVNKDRISCQAFLVEATESNYDAEFERICKLTEKPVHIFNCIIERDQENKVKELEWKKSRGSVKTLHKFMHTQQECINEEKFMDDKSMTSFCIAELPGNGKTTLMAKCTQMLIDKKRQNFYTQYIVFSEFIKELIGDRDPTMKFALKEGREPHNSELNDPEPNNSQPNSSKTNNSNLTQIPTERIFQVLSATSCQSTFGQSYVTAFVKKYGVNCDYIFDGLDELPQNQLELAMSIVKFLRRVHKKYIRVWVTTRPDLLVSLEEGLGVLGRTINPFEEVDQIKILTTYWCNNEDQKEENNAGLREFAKHCLEDLKAEMSNDEKDIAGIPLLCLLIAEVYQDEALEYSHSNQNQDSIQQTHFKVNITKLCEKYIEKRFQNSNVPKVDLENAHMALAIQLLLPNNAKQIIETIFQSSNSVSKKDLLNLGIIQADSGNPSGTPRFIHKTIAEYFVALSFYNIFQQITNETVISDSEPERSEELMTPFIILCRRVLDVQDSSVALSSRPINSIETKSFKFAHPNICHFLNLMIQTSLHFATTKCIILSYSTRMGGEILKKKLWKCLHAAVISNLTQIVDSLIRCLNILLPNPDQKIKFCNEVGSELEASFKSLLFFAAKYGSATLMHNVRKLFEEWTTDSAIKQELKETHLPFQEGNVLTLLHVAVEEGNYPVVNYLLNKMGYHSQICEEKYKDLIQLCLLKSNNDTEVKIENKIKIINLLMKEQRASYLHPDFIADSILTLMIEPVSLKLLFSLLTHMKKPDSPIAIVKTSDQKTLLHLLPTKYYDARMTPEKYHEHLEYIQGLFNLEELLMGKDDHDLTAVDWAVTSLDILDKTLDIFNGCIKENDIIVKAIAGQRSAEFLQRLINKGFPWDGVFLGKTVLHFAAEKYNYEATELFTSPPYNIDVNSEDNNGNTPLHLCLQKRGNKKSRLKSMSINQESTDRSESSDSNSLDTGGVTNMISGVVEPNNQHRIIEHLIENGAKIEQPNKHGKTPLHFAIDICGGLTKTDLENLKRREQLFKNESLALAYIGIILNPKIGTVWHPNVLTPFANALRKLGACAREYKENGTPLLHLAAKRHSMGVKYLLEHGLADANSRNNAGKTALEYMGCDEECTAYTCRTIKNELRNAQRRGRGSIIMDDAALVALLDLNKSNINTS</sequence>
<keyword evidence="2" id="KW-0040">ANK repeat</keyword>
<keyword evidence="6" id="KW-1185">Reference proteome</keyword>
<accession>A0ABP1SA00</accession>
<feature type="region of interest" description="Disordered" evidence="3">
    <location>
        <begin position="492"/>
        <end position="517"/>
    </location>
</feature>